<evidence type="ECO:0000313" key="2">
    <source>
        <dbReference type="Proteomes" id="UP000070155"/>
    </source>
</evidence>
<accession>A0A133UME1</accession>
<proteinExistence type="predicted"/>
<reference evidence="1 2" key="1">
    <citation type="journal article" date="2016" name="Sci. Rep.">
        <title>Metabolic traits of an uncultured archaeal lineage -MSBL1- from brine pools of the Red Sea.</title>
        <authorList>
            <person name="Mwirichia R."/>
            <person name="Alam I."/>
            <person name="Rashid M."/>
            <person name="Vinu M."/>
            <person name="Ba-Alawi W."/>
            <person name="Anthony Kamau A."/>
            <person name="Kamanda Ngugi D."/>
            <person name="Goker M."/>
            <person name="Klenk H.P."/>
            <person name="Bajic V."/>
            <person name="Stingl U."/>
        </authorList>
    </citation>
    <scope>NUCLEOTIDE SEQUENCE [LARGE SCALE GENOMIC DNA]</scope>
    <source>
        <strain evidence="1">SCGC-AAA259I07</strain>
    </source>
</reference>
<keyword evidence="2" id="KW-1185">Reference proteome</keyword>
<name>A0A133UME1_9EURY</name>
<comment type="caution">
    <text evidence="1">The sequence shown here is derived from an EMBL/GenBank/DDBJ whole genome shotgun (WGS) entry which is preliminary data.</text>
</comment>
<dbReference type="AlphaFoldDB" id="A0A133UME1"/>
<sequence>MFHRKLYGYKDHSNSGKYTYKRPGLIQDIEGKKIIDAVLFVESEEAMKKVTDLLQEYGTKTYVFDVLSEIEF</sequence>
<organism evidence="1 2">
    <name type="scientific">candidate division MSBL1 archaeon SCGC-AAA259I07</name>
    <dbReference type="NCBI Taxonomy" id="1698266"/>
    <lineage>
        <taxon>Archaea</taxon>
        <taxon>Methanobacteriati</taxon>
        <taxon>Methanobacteriota</taxon>
        <taxon>candidate division MSBL1</taxon>
    </lineage>
</organism>
<dbReference type="EMBL" id="LHXQ01000009">
    <property type="protein sequence ID" value="KXA95280.1"/>
    <property type="molecule type" value="Genomic_DNA"/>
</dbReference>
<protein>
    <submittedName>
        <fullName evidence="1">Uncharacterized protein</fullName>
    </submittedName>
</protein>
<gene>
    <name evidence="1" type="ORF">AKJ36_01125</name>
</gene>
<evidence type="ECO:0000313" key="1">
    <source>
        <dbReference type="EMBL" id="KXA95280.1"/>
    </source>
</evidence>
<dbReference type="Proteomes" id="UP000070155">
    <property type="component" value="Unassembled WGS sequence"/>
</dbReference>